<accession>A0A7L9U9W1</accession>
<evidence type="ECO:0000256" key="7">
    <source>
        <dbReference type="ARBA" id="ARBA00034006"/>
    </source>
</evidence>
<dbReference type="Proteomes" id="UP000593875">
    <property type="component" value="Chromosome"/>
</dbReference>
<evidence type="ECO:0000256" key="8">
    <source>
        <dbReference type="RuleBase" id="RU366070"/>
    </source>
</evidence>
<dbReference type="AlphaFoldDB" id="A0A7L9U9W1"/>
<dbReference type="RefSeq" id="WP_193688014.1">
    <property type="nucleotide sequence ID" value="NZ_CP062941.1"/>
</dbReference>
<dbReference type="GO" id="GO:0015627">
    <property type="term" value="C:type II protein secretion system complex"/>
    <property type="evidence" value="ECO:0007669"/>
    <property type="project" value="UniProtKB-UniRule"/>
</dbReference>
<dbReference type="PROSITE" id="PS00662">
    <property type="entry name" value="T2SP_E"/>
    <property type="match status" value="1"/>
</dbReference>
<dbReference type="Pfam" id="PF00437">
    <property type="entry name" value="T2SSE"/>
    <property type="match status" value="1"/>
</dbReference>
<keyword evidence="3 8" id="KW-0547">Nucleotide-binding</keyword>
<reference evidence="10 11" key="1">
    <citation type="submission" date="2020-10" db="EMBL/GenBank/DDBJ databases">
        <title>Genome sequencing of Massilia sp. LPB0304.</title>
        <authorList>
            <person name="Kim J."/>
        </authorList>
    </citation>
    <scope>NUCLEOTIDE SEQUENCE [LARGE SCALE GENOMIC DNA]</scope>
    <source>
        <strain evidence="10 11">LPB0304</strain>
    </source>
</reference>
<gene>
    <name evidence="10" type="primary">gspE</name>
    <name evidence="10" type="ORF">LPB04_07050</name>
</gene>
<dbReference type="PANTHER" id="PTHR30258:SF2">
    <property type="entry name" value="COMG OPERON PROTEIN 1"/>
    <property type="match status" value="1"/>
</dbReference>
<dbReference type="FunFam" id="3.40.50.300:FF:000398">
    <property type="entry name" value="Type IV pilus assembly ATPase PilB"/>
    <property type="match status" value="1"/>
</dbReference>
<dbReference type="EMBL" id="CP062941">
    <property type="protein sequence ID" value="QOL51032.1"/>
    <property type="molecule type" value="Genomic_DNA"/>
</dbReference>
<comment type="catalytic activity">
    <reaction evidence="7">
        <text>ATP + H2O + cellular proteinSide 1 = ADP + phosphate + cellular proteinSide 2.</text>
        <dbReference type="EC" id="7.4.2.8"/>
    </reaction>
</comment>
<dbReference type="GO" id="GO:0016887">
    <property type="term" value="F:ATP hydrolysis activity"/>
    <property type="evidence" value="ECO:0007669"/>
    <property type="project" value="TreeGrafter"/>
</dbReference>
<dbReference type="CDD" id="cd01129">
    <property type="entry name" value="PulE-GspE-like"/>
    <property type="match status" value="1"/>
</dbReference>
<keyword evidence="5 8" id="KW-0653">Protein transport</keyword>
<dbReference type="Gene3D" id="3.30.300.160">
    <property type="entry name" value="Type II secretion system, protein E, N-terminal domain"/>
    <property type="match status" value="1"/>
</dbReference>
<keyword evidence="2 8" id="KW-0813">Transport</keyword>
<evidence type="ECO:0000256" key="5">
    <source>
        <dbReference type="ARBA" id="ARBA00022927"/>
    </source>
</evidence>
<dbReference type="Pfam" id="PF22341">
    <property type="entry name" value="GSPE_N1E"/>
    <property type="match status" value="1"/>
</dbReference>
<evidence type="ECO:0000256" key="3">
    <source>
        <dbReference type="ARBA" id="ARBA00022741"/>
    </source>
</evidence>
<keyword evidence="11" id="KW-1185">Reference proteome</keyword>
<evidence type="ECO:0000313" key="10">
    <source>
        <dbReference type="EMBL" id="QOL51032.1"/>
    </source>
</evidence>
<dbReference type="InterPro" id="IPR037257">
    <property type="entry name" value="T2SS_E_N_sf"/>
</dbReference>
<dbReference type="InterPro" id="IPR003593">
    <property type="entry name" value="AAA+_ATPase"/>
</dbReference>
<dbReference type="SUPFAM" id="SSF160246">
    <property type="entry name" value="EspE N-terminal domain-like"/>
    <property type="match status" value="1"/>
</dbReference>
<dbReference type="InterPro" id="IPR027417">
    <property type="entry name" value="P-loop_NTPase"/>
</dbReference>
<dbReference type="SMART" id="SM00382">
    <property type="entry name" value="AAA"/>
    <property type="match status" value="1"/>
</dbReference>
<feature type="domain" description="Bacterial type II secretion system protein E" evidence="9">
    <location>
        <begin position="310"/>
        <end position="324"/>
    </location>
</feature>
<dbReference type="Gene3D" id="3.40.50.300">
    <property type="entry name" value="P-loop containing nucleotide triphosphate hydrolases"/>
    <property type="match status" value="1"/>
</dbReference>
<keyword evidence="6" id="KW-1278">Translocase</keyword>
<protein>
    <recommendedName>
        <fullName evidence="8">Type II secretion system protein E</fullName>
        <shortName evidence="8">T2SS protein E</shortName>
    </recommendedName>
    <alternativeName>
        <fullName evidence="8">Type II traffic warden ATPase</fullName>
    </alternativeName>
</protein>
<dbReference type="InterPro" id="IPR001482">
    <property type="entry name" value="T2SS/T4SS_dom"/>
</dbReference>
<comment type="similarity">
    <text evidence="1 8">Belongs to the GSP E family.</text>
</comment>
<dbReference type="GO" id="GO:0008564">
    <property type="term" value="F:protein-exporting ATPase activity"/>
    <property type="evidence" value="ECO:0007669"/>
    <property type="project" value="UniProtKB-EC"/>
</dbReference>
<dbReference type="InterPro" id="IPR054757">
    <property type="entry name" value="GSPE_N1E"/>
</dbReference>
<evidence type="ECO:0000313" key="11">
    <source>
        <dbReference type="Proteomes" id="UP000593875"/>
    </source>
</evidence>
<keyword evidence="4 8" id="KW-0067">ATP-binding</keyword>
<dbReference type="KEGG" id="mlir:LPB04_07050"/>
<proteinExistence type="inferred from homology"/>
<dbReference type="NCBIfam" id="TIGR02533">
    <property type="entry name" value="type_II_gspE"/>
    <property type="match status" value="1"/>
</dbReference>
<comment type="function">
    <text evidence="8">ATPase component of the type II secretion system required for the energy-dependent secretion of extracellular factors such as proteases and toxins from the periplasm. Acts as a molecular motor to provide the energy that is required for assembly of the pseudopilus and the extrusion of substrates generated in the cytoplasm.</text>
</comment>
<dbReference type="GO" id="GO:0005886">
    <property type="term" value="C:plasma membrane"/>
    <property type="evidence" value="ECO:0007669"/>
    <property type="project" value="UniProtKB-SubCell"/>
</dbReference>
<dbReference type="PANTHER" id="PTHR30258">
    <property type="entry name" value="TYPE II SECRETION SYSTEM PROTEIN GSPE-RELATED"/>
    <property type="match status" value="1"/>
</dbReference>
<evidence type="ECO:0000256" key="1">
    <source>
        <dbReference type="ARBA" id="ARBA00006611"/>
    </source>
</evidence>
<sequence length="473" mass="51582">MTNLLPYAFARDHGVLARTGDDASQSVEVLISNSTPPAAIAEVSRRFGRIALRRLERSELDDAIAAAYAAAGGDANQVSEEFDADLDLTRLLQDVPAIEDLLESSDDAPVIRMINALLTQSLREGASDIHIEPFEQTSVVRFRIDGALRDIVRPRKGIHASLISRIKIMSQLDIAEKRLPQDGRITLRVGGKPVDVRVSTLPTGHGERAVLRLLDKEAGRLDLSHLGMSPDLLPQFDKLINQPHGIVLVTGPTGSGKTTTLYAALSRLNASTTNIMTVEDPIEYDLSGVGQTQVNARIDMTFAKALRAILRQDPDVIMIGEIRDLETAQIAVQASLTGHLVLATLHTNDAAAAVTRLLDMGIEPFLLSSSLLGVMAQRLVRKLCTHCKKSDGVLWHAVGCERCGHTGYHGRVGVYELLETNEGIRAQIHNQASEAEIRAAAQKSGMRTMREDGERWLRDGTTTQAELLRVTKD</sequence>
<evidence type="ECO:0000256" key="6">
    <source>
        <dbReference type="ARBA" id="ARBA00022967"/>
    </source>
</evidence>
<evidence type="ECO:0000259" key="9">
    <source>
        <dbReference type="PROSITE" id="PS00662"/>
    </source>
</evidence>
<dbReference type="Gene3D" id="3.30.450.90">
    <property type="match status" value="1"/>
</dbReference>
<dbReference type="FunFam" id="3.30.450.90:FF:000001">
    <property type="entry name" value="Type II secretion system ATPase GspE"/>
    <property type="match status" value="1"/>
</dbReference>
<evidence type="ECO:0000256" key="4">
    <source>
        <dbReference type="ARBA" id="ARBA00022840"/>
    </source>
</evidence>
<name>A0A7L9U9W1_9BURK</name>
<dbReference type="GO" id="GO:0015628">
    <property type="term" value="P:protein secretion by the type II secretion system"/>
    <property type="evidence" value="ECO:0007669"/>
    <property type="project" value="UniProtKB-UniRule"/>
</dbReference>
<evidence type="ECO:0000256" key="2">
    <source>
        <dbReference type="ARBA" id="ARBA00022448"/>
    </source>
</evidence>
<dbReference type="SUPFAM" id="SSF52540">
    <property type="entry name" value="P-loop containing nucleoside triphosphate hydrolases"/>
    <property type="match status" value="1"/>
</dbReference>
<dbReference type="GO" id="GO:0005524">
    <property type="term" value="F:ATP binding"/>
    <property type="evidence" value="ECO:0007669"/>
    <property type="project" value="UniProtKB-UniRule"/>
</dbReference>
<dbReference type="InterPro" id="IPR013369">
    <property type="entry name" value="T2SS_GspE"/>
</dbReference>
<organism evidence="10 11">
    <name type="scientific">Massilia litorea</name>
    <dbReference type="NCBI Taxonomy" id="2769491"/>
    <lineage>
        <taxon>Bacteria</taxon>
        <taxon>Pseudomonadati</taxon>
        <taxon>Pseudomonadota</taxon>
        <taxon>Betaproteobacteria</taxon>
        <taxon>Burkholderiales</taxon>
        <taxon>Oxalobacteraceae</taxon>
        <taxon>Telluria group</taxon>
        <taxon>Massilia</taxon>
    </lineage>
</organism>
<comment type="subcellular location">
    <subcellularLocation>
        <location evidence="8">Cell inner membrane</location>
    </subcellularLocation>
</comment>